<dbReference type="Gene3D" id="3.30.70.270">
    <property type="match status" value="1"/>
</dbReference>
<dbReference type="Proteomes" id="UP000032737">
    <property type="component" value="Chromosome"/>
</dbReference>
<sequence>MTFPIISSFGRFWLRFVIYPIRNKTDLFSVFVYNLTELMNKEELNYERTHKDSLTGLFNQYTFDYHYGLRYQNENFHVMYLDLDDFKEINDRYGHLVGNDFLKAFGQVLKSQECELNHFYRIGGDEFVGLLFLPEQDVKQMAQTIINRTKEIKFKGIQSKISVSIGISKYVDQLDPVRKADELLYEVKSKGKNDYLFG</sequence>
<evidence type="ECO:0000313" key="2">
    <source>
        <dbReference type="EMBL" id="CCV66390.1"/>
    </source>
</evidence>
<dbReference type="PANTHER" id="PTHR45138">
    <property type="entry name" value="REGULATORY COMPONENTS OF SENSORY TRANSDUCTION SYSTEM"/>
    <property type="match status" value="1"/>
</dbReference>
<feature type="domain" description="GGDEF" evidence="1">
    <location>
        <begin position="74"/>
        <end position="198"/>
    </location>
</feature>
<dbReference type="PROSITE" id="PS50887">
    <property type="entry name" value="GGDEF"/>
    <property type="match status" value="1"/>
</dbReference>
<dbReference type="SMART" id="SM00267">
    <property type="entry name" value="GGDEF"/>
    <property type="match status" value="1"/>
</dbReference>
<keyword evidence="3" id="KW-1185">Reference proteome</keyword>
<dbReference type="NCBIfam" id="TIGR00254">
    <property type="entry name" value="GGDEF"/>
    <property type="match status" value="1"/>
</dbReference>
<organism evidence="2 3">
    <name type="scientific">Acholeplasma brassicae</name>
    <dbReference type="NCBI Taxonomy" id="61635"/>
    <lineage>
        <taxon>Bacteria</taxon>
        <taxon>Bacillati</taxon>
        <taxon>Mycoplasmatota</taxon>
        <taxon>Mollicutes</taxon>
        <taxon>Acholeplasmatales</taxon>
        <taxon>Acholeplasmataceae</taxon>
        <taxon>Acholeplasma</taxon>
    </lineage>
</organism>
<dbReference type="GO" id="GO:0052621">
    <property type="term" value="F:diguanylate cyclase activity"/>
    <property type="evidence" value="ECO:0007669"/>
    <property type="project" value="TreeGrafter"/>
</dbReference>
<name>U4KPS7_9MOLU</name>
<dbReference type="STRING" id="61635.BN85313690"/>
<dbReference type="Pfam" id="PF00990">
    <property type="entry name" value="GGDEF"/>
    <property type="match status" value="1"/>
</dbReference>
<dbReference type="InterPro" id="IPR043128">
    <property type="entry name" value="Rev_trsase/Diguanyl_cyclase"/>
</dbReference>
<proteinExistence type="predicted"/>
<dbReference type="InterPro" id="IPR000160">
    <property type="entry name" value="GGDEF_dom"/>
</dbReference>
<dbReference type="KEGG" id="abra:BN85313690"/>
<dbReference type="CDD" id="cd01949">
    <property type="entry name" value="GGDEF"/>
    <property type="match status" value="1"/>
</dbReference>
<reference evidence="2 3" key="1">
    <citation type="journal article" date="2013" name="J. Mol. Microbiol. Biotechnol.">
        <title>Analysis of the Complete Genomes of Acholeplasma brassicae , A. palmae and A. laidlawii and Their Comparison to the Obligate Parasites from ' Candidatus Phytoplasma'.</title>
        <authorList>
            <person name="Kube M."/>
            <person name="Siewert C."/>
            <person name="Migdoll A.M."/>
            <person name="Duduk B."/>
            <person name="Holz S."/>
            <person name="Rabus R."/>
            <person name="Seemuller E."/>
            <person name="Mitrovic J."/>
            <person name="Muller I."/>
            <person name="Buttner C."/>
            <person name="Reinhardt R."/>
        </authorList>
    </citation>
    <scope>NUCLEOTIDE SEQUENCE [LARGE SCALE GENOMIC DNA]</scope>
    <source>
        <strain evidence="3">0502</strain>
    </source>
</reference>
<dbReference type="AlphaFoldDB" id="U4KPS7"/>
<evidence type="ECO:0000313" key="3">
    <source>
        <dbReference type="Proteomes" id="UP000032737"/>
    </source>
</evidence>
<accession>U4KPS7</accession>
<protein>
    <submittedName>
        <fullName evidence="2">Diguanylate cyclase</fullName>
    </submittedName>
</protein>
<dbReference type="InterPro" id="IPR029787">
    <property type="entry name" value="Nucleotide_cyclase"/>
</dbReference>
<dbReference type="HOGENOM" id="CLU_000445_11_16_14"/>
<dbReference type="SUPFAM" id="SSF55073">
    <property type="entry name" value="Nucleotide cyclase"/>
    <property type="match status" value="1"/>
</dbReference>
<dbReference type="InterPro" id="IPR050469">
    <property type="entry name" value="Diguanylate_Cyclase"/>
</dbReference>
<dbReference type="EMBL" id="FO681348">
    <property type="protein sequence ID" value="CCV66390.1"/>
    <property type="molecule type" value="Genomic_DNA"/>
</dbReference>
<gene>
    <name evidence="2" type="ORF">BN85313690</name>
</gene>
<evidence type="ECO:0000259" key="1">
    <source>
        <dbReference type="PROSITE" id="PS50887"/>
    </source>
</evidence>
<dbReference type="PANTHER" id="PTHR45138:SF9">
    <property type="entry name" value="DIGUANYLATE CYCLASE DGCM-RELATED"/>
    <property type="match status" value="1"/>
</dbReference>